<dbReference type="EMBL" id="JAIWYP010000001">
    <property type="protein sequence ID" value="KAH3888802.1"/>
    <property type="molecule type" value="Genomic_DNA"/>
</dbReference>
<accession>A0A9D4N368</accession>
<sequence length="55" mass="5859">MISLPNAGYLPSRGGGTSSACRRWSTEARAPGRLPPCTNTGWRLPTPGRSEIDVC</sequence>
<name>A0A9D4N368_DREPO</name>
<protein>
    <submittedName>
        <fullName evidence="2">Uncharacterized protein</fullName>
    </submittedName>
</protein>
<evidence type="ECO:0000313" key="2">
    <source>
        <dbReference type="EMBL" id="KAH3888802.1"/>
    </source>
</evidence>
<gene>
    <name evidence="2" type="ORF">DPMN_012842</name>
</gene>
<evidence type="ECO:0000313" key="3">
    <source>
        <dbReference type="Proteomes" id="UP000828390"/>
    </source>
</evidence>
<comment type="caution">
    <text evidence="2">The sequence shown here is derived from an EMBL/GenBank/DDBJ whole genome shotgun (WGS) entry which is preliminary data.</text>
</comment>
<feature type="region of interest" description="Disordered" evidence="1">
    <location>
        <begin position="1"/>
        <end position="55"/>
    </location>
</feature>
<reference evidence="2" key="1">
    <citation type="journal article" date="2019" name="bioRxiv">
        <title>The Genome of the Zebra Mussel, Dreissena polymorpha: A Resource for Invasive Species Research.</title>
        <authorList>
            <person name="McCartney M.A."/>
            <person name="Auch B."/>
            <person name="Kono T."/>
            <person name="Mallez S."/>
            <person name="Zhang Y."/>
            <person name="Obille A."/>
            <person name="Becker A."/>
            <person name="Abrahante J.E."/>
            <person name="Garbe J."/>
            <person name="Badalamenti J.P."/>
            <person name="Herman A."/>
            <person name="Mangelson H."/>
            <person name="Liachko I."/>
            <person name="Sullivan S."/>
            <person name="Sone E.D."/>
            <person name="Koren S."/>
            <person name="Silverstein K.A.T."/>
            <person name="Beckman K.B."/>
            <person name="Gohl D.M."/>
        </authorList>
    </citation>
    <scope>NUCLEOTIDE SEQUENCE</scope>
    <source>
        <strain evidence="2">Duluth1</strain>
        <tissue evidence="2">Whole animal</tissue>
    </source>
</reference>
<proteinExistence type="predicted"/>
<evidence type="ECO:0000256" key="1">
    <source>
        <dbReference type="SAM" id="MobiDB-lite"/>
    </source>
</evidence>
<reference evidence="2" key="2">
    <citation type="submission" date="2020-11" db="EMBL/GenBank/DDBJ databases">
        <authorList>
            <person name="McCartney M.A."/>
            <person name="Auch B."/>
            <person name="Kono T."/>
            <person name="Mallez S."/>
            <person name="Becker A."/>
            <person name="Gohl D.M."/>
            <person name="Silverstein K.A.T."/>
            <person name="Koren S."/>
            <person name="Bechman K.B."/>
            <person name="Herman A."/>
            <person name="Abrahante J.E."/>
            <person name="Garbe J."/>
        </authorList>
    </citation>
    <scope>NUCLEOTIDE SEQUENCE</scope>
    <source>
        <strain evidence="2">Duluth1</strain>
        <tissue evidence="2">Whole animal</tissue>
    </source>
</reference>
<organism evidence="2 3">
    <name type="scientific">Dreissena polymorpha</name>
    <name type="common">Zebra mussel</name>
    <name type="synonym">Mytilus polymorpha</name>
    <dbReference type="NCBI Taxonomy" id="45954"/>
    <lineage>
        <taxon>Eukaryota</taxon>
        <taxon>Metazoa</taxon>
        <taxon>Spiralia</taxon>
        <taxon>Lophotrochozoa</taxon>
        <taxon>Mollusca</taxon>
        <taxon>Bivalvia</taxon>
        <taxon>Autobranchia</taxon>
        <taxon>Heteroconchia</taxon>
        <taxon>Euheterodonta</taxon>
        <taxon>Imparidentia</taxon>
        <taxon>Neoheterodontei</taxon>
        <taxon>Myida</taxon>
        <taxon>Dreissenoidea</taxon>
        <taxon>Dreissenidae</taxon>
        <taxon>Dreissena</taxon>
    </lineage>
</organism>
<keyword evidence="3" id="KW-1185">Reference proteome</keyword>
<dbReference type="AlphaFoldDB" id="A0A9D4N368"/>
<dbReference type="Proteomes" id="UP000828390">
    <property type="component" value="Unassembled WGS sequence"/>
</dbReference>